<dbReference type="Proteomes" id="UP000270757">
    <property type="component" value="Unassembled WGS sequence"/>
</dbReference>
<reference evidence="1 2" key="1">
    <citation type="submission" date="2018-09" db="EMBL/GenBank/DDBJ databases">
        <title>Draft genome sequences of Legionella taurinensis isolated from water samples.</title>
        <authorList>
            <person name="Chakeri A."/>
            <person name="Allerberger F."/>
            <person name="Kundi M."/>
            <person name="Ruppitsch W."/>
            <person name="Schmid D."/>
        </authorList>
    </citation>
    <scope>NUCLEOTIDE SEQUENCE [LARGE SCALE GENOMIC DNA]</scope>
    <source>
        <strain evidence="1 2">4570-18-6</strain>
    </source>
</reference>
<name>A0A3A5LB48_9GAMM</name>
<gene>
    <name evidence="1" type="ORF">D6J04_11595</name>
</gene>
<protein>
    <submittedName>
        <fullName evidence="1">Uncharacterized protein</fullName>
    </submittedName>
</protein>
<organism evidence="1 2">
    <name type="scientific">Legionella taurinensis</name>
    <dbReference type="NCBI Taxonomy" id="70611"/>
    <lineage>
        <taxon>Bacteria</taxon>
        <taxon>Pseudomonadati</taxon>
        <taxon>Pseudomonadota</taxon>
        <taxon>Gammaproteobacteria</taxon>
        <taxon>Legionellales</taxon>
        <taxon>Legionellaceae</taxon>
        <taxon>Legionella</taxon>
    </lineage>
</organism>
<evidence type="ECO:0000313" key="2">
    <source>
        <dbReference type="Proteomes" id="UP000270757"/>
    </source>
</evidence>
<comment type="caution">
    <text evidence="1">The sequence shown here is derived from an EMBL/GenBank/DDBJ whole genome shotgun (WGS) entry which is preliminary data.</text>
</comment>
<accession>A0A3A5LB48</accession>
<sequence length="156" mass="17428">MLEYNHPLWYFYHFFLDKKQDLTELMMSRFKLLVLFLLFSSMAVAMPEHHEKLKGTGLLASQVVEGSASLFTNKEIRVTAVKKSGSTTYITLKTMDQQSTATLAIPTLTTHQLPLVAGQVLKVTSNAGTYLLYAAGQLVAVLPHEFNKTLTLKAYA</sequence>
<dbReference type="AlphaFoldDB" id="A0A3A5LB48"/>
<evidence type="ECO:0000313" key="1">
    <source>
        <dbReference type="EMBL" id="RJT44959.1"/>
    </source>
</evidence>
<proteinExistence type="predicted"/>
<dbReference type="EMBL" id="QZWB01000013">
    <property type="protein sequence ID" value="RJT44959.1"/>
    <property type="molecule type" value="Genomic_DNA"/>
</dbReference>